<dbReference type="SUPFAM" id="SSF53041">
    <property type="entry name" value="Resolvase-like"/>
    <property type="match status" value="1"/>
</dbReference>
<dbReference type="GO" id="GO:0015074">
    <property type="term" value="P:DNA integration"/>
    <property type="evidence" value="ECO:0007669"/>
    <property type="project" value="UniProtKB-KW"/>
</dbReference>
<organism evidence="8 9">
    <name type="scientific">Luteococcus japonicus</name>
    <dbReference type="NCBI Taxonomy" id="33984"/>
    <lineage>
        <taxon>Bacteria</taxon>
        <taxon>Bacillati</taxon>
        <taxon>Actinomycetota</taxon>
        <taxon>Actinomycetes</taxon>
        <taxon>Propionibacteriales</taxon>
        <taxon>Propionibacteriaceae</taxon>
        <taxon>Luteococcus</taxon>
    </lineage>
</organism>
<dbReference type="CDD" id="cd00569">
    <property type="entry name" value="HTH_Hin_like"/>
    <property type="match status" value="1"/>
</dbReference>
<dbReference type="SMART" id="SM00857">
    <property type="entry name" value="Resolvase"/>
    <property type="match status" value="1"/>
</dbReference>
<evidence type="ECO:0000256" key="1">
    <source>
        <dbReference type="ARBA" id="ARBA00009913"/>
    </source>
</evidence>
<keyword evidence="2" id="KW-0229">DNA integration</keyword>
<dbReference type="InterPro" id="IPR009057">
    <property type="entry name" value="Homeodomain-like_sf"/>
</dbReference>
<evidence type="ECO:0000259" key="7">
    <source>
        <dbReference type="PROSITE" id="PS51736"/>
    </source>
</evidence>
<dbReference type="InterPro" id="IPR006120">
    <property type="entry name" value="Resolvase_HTH_dom"/>
</dbReference>
<feature type="domain" description="Resolvase/invertase-type recombinase catalytic" evidence="7">
    <location>
        <begin position="6"/>
        <end position="142"/>
    </location>
</feature>
<dbReference type="CDD" id="cd03768">
    <property type="entry name" value="SR_ResInv"/>
    <property type="match status" value="1"/>
</dbReference>
<comment type="similarity">
    <text evidence="1">Belongs to the site-specific recombinase resolvase family.</text>
</comment>
<dbReference type="InterPro" id="IPR050639">
    <property type="entry name" value="SSR_resolvase"/>
</dbReference>
<feature type="active site" description="O-(5'-phospho-DNA)-serine intermediate" evidence="5 6">
    <location>
        <position position="14"/>
    </location>
</feature>
<evidence type="ECO:0000313" key="9">
    <source>
        <dbReference type="Proteomes" id="UP000275749"/>
    </source>
</evidence>
<keyword evidence="4" id="KW-0233">DNA recombination</keyword>
<dbReference type="Gene3D" id="3.40.50.1390">
    <property type="entry name" value="Resolvase, N-terminal catalytic domain"/>
    <property type="match status" value="1"/>
</dbReference>
<dbReference type="InterPro" id="IPR006118">
    <property type="entry name" value="Recombinase_CS"/>
</dbReference>
<dbReference type="AlphaFoldDB" id="A0A3N1ZR58"/>
<dbReference type="GO" id="GO:0003677">
    <property type="term" value="F:DNA binding"/>
    <property type="evidence" value="ECO:0007669"/>
    <property type="project" value="UniProtKB-KW"/>
</dbReference>
<dbReference type="PROSITE" id="PS51736">
    <property type="entry name" value="RECOMBINASES_3"/>
    <property type="match status" value="1"/>
</dbReference>
<dbReference type="PANTHER" id="PTHR30461:SF26">
    <property type="entry name" value="RESOLVASE HOMOLOG YNEB"/>
    <property type="match status" value="1"/>
</dbReference>
<name>A0A3N1ZR58_9ACTN</name>
<dbReference type="SUPFAM" id="SSF46689">
    <property type="entry name" value="Homeodomain-like"/>
    <property type="match status" value="1"/>
</dbReference>
<protein>
    <submittedName>
        <fullName evidence="8">DNA invertase Pin-like site-specific DNA recombinase</fullName>
    </submittedName>
</protein>
<dbReference type="GO" id="GO:0000150">
    <property type="term" value="F:DNA strand exchange activity"/>
    <property type="evidence" value="ECO:0007669"/>
    <property type="project" value="InterPro"/>
</dbReference>
<evidence type="ECO:0000313" key="8">
    <source>
        <dbReference type="EMBL" id="ROR53346.1"/>
    </source>
</evidence>
<evidence type="ECO:0000256" key="2">
    <source>
        <dbReference type="ARBA" id="ARBA00022908"/>
    </source>
</evidence>
<proteinExistence type="inferred from homology"/>
<dbReference type="RefSeq" id="WP_123574824.1">
    <property type="nucleotide sequence ID" value="NZ_RKHG01000001.1"/>
</dbReference>
<dbReference type="InterPro" id="IPR036162">
    <property type="entry name" value="Resolvase-like_N_sf"/>
</dbReference>
<dbReference type="Pfam" id="PF00239">
    <property type="entry name" value="Resolvase"/>
    <property type="match status" value="1"/>
</dbReference>
<evidence type="ECO:0000256" key="4">
    <source>
        <dbReference type="ARBA" id="ARBA00023172"/>
    </source>
</evidence>
<comment type="caution">
    <text evidence="8">The sequence shown here is derived from an EMBL/GenBank/DDBJ whole genome shotgun (WGS) entry which is preliminary data.</text>
</comment>
<dbReference type="PANTHER" id="PTHR30461">
    <property type="entry name" value="DNA-INVERTASE FROM LAMBDOID PROPHAGE"/>
    <property type="match status" value="1"/>
</dbReference>
<keyword evidence="3" id="KW-0238">DNA-binding</keyword>
<evidence type="ECO:0000256" key="3">
    <source>
        <dbReference type="ARBA" id="ARBA00023125"/>
    </source>
</evidence>
<evidence type="ECO:0000256" key="5">
    <source>
        <dbReference type="PIRSR" id="PIRSR606118-50"/>
    </source>
</evidence>
<gene>
    <name evidence="8" type="ORF">EDD41_0487</name>
</gene>
<dbReference type="Pfam" id="PF02796">
    <property type="entry name" value="HTH_7"/>
    <property type="match status" value="1"/>
</dbReference>
<dbReference type="InterPro" id="IPR006119">
    <property type="entry name" value="Resolv_N"/>
</dbReference>
<sequence>MAPQGQVVGYVRVSSEQQNLARQLESIGEVDRFFQDKVSGGSRSARVGLAECLRYIRDGDTVRVASMDRLARSLVDLQQIVDEILQKGASVQFVKEGQTYSPSTDDSMSRLLLQILGAFAEFQRNLIRERQAEGIAIAKANGRYKGRAQSLSPAQIESAKELNAQGIPKTRIAREFGVNRSTLYRALKKHP</sequence>
<accession>A0A3N1ZR58</accession>
<dbReference type="PROSITE" id="PS00397">
    <property type="entry name" value="RECOMBINASES_1"/>
    <property type="match status" value="1"/>
</dbReference>
<evidence type="ECO:0000256" key="6">
    <source>
        <dbReference type="PROSITE-ProRule" id="PRU10137"/>
    </source>
</evidence>
<dbReference type="Gene3D" id="1.10.10.60">
    <property type="entry name" value="Homeodomain-like"/>
    <property type="match status" value="1"/>
</dbReference>
<reference evidence="8 9" key="1">
    <citation type="submission" date="2018-11" db="EMBL/GenBank/DDBJ databases">
        <title>Sequencing the genomes of 1000 actinobacteria strains.</title>
        <authorList>
            <person name="Klenk H.-P."/>
        </authorList>
    </citation>
    <scope>NUCLEOTIDE SEQUENCE [LARGE SCALE GENOMIC DNA]</scope>
    <source>
        <strain evidence="8 9">DSM 10546</strain>
    </source>
</reference>
<dbReference type="EMBL" id="RKHG01000001">
    <property type="protein sequence ID" value="ROR53346.1"/>
    <property type="molecule type" value="Genomic_DNA"/>
</dbReference>
<dbReference type="Proteomes" id="UP000275749">
    <property type="component" value="Unassembled WGS sequence"/>
</dbReference>